<protein>
    <recommendedName>
        <fullName evidence="6">Methylthioribulose-1-phosphate dehydratase</fullName>
        <shortName evidence="6">MTRu-1-P dehydratase</shortName>
        <ecNumber evidence="6">4.2.1.109</ecNumber>
    </recommendedName>
</protein>
<dbReference type="SMART" id="SM01007">
    <property type="entry name" value="Aldolase_II"/>
    <property type="match status" value="1"/>
</dbReference>
<keyword evidence="1 6" id="KW-0028">Amino-acid biosynthesis</keyword>
<comment type="cofactor">
    <cofactor evidence="6">
        <name>Zn(2+)</name>
        <dbReference type="ChEBI" id="CHEBI:29105"/>
    </cofactor>
    <text evidence="6">Binds 1 zinc ion per subunit.</text>
</comment>
<dbReference type="EC" id="4.2.1.109" evidence="6"/>
<dbReference type="Gene3D" id="3.40.225.10">
    <property type="entry name" value="Class II aldolase/adducin N-terminal domain"/>
    <property type="match status" value="1"/>
</dbReference>
<dbReference type="EMBL" id="JALKII010000001">
    <property type="protein sequence ID" value="MCK0536423.1"/>
    <property type="molecule type" value="Genomic_DNA"/>
</dbReference>
<comment type="function">
    <text evidence="6">Catalyzes the dehydration of methylthioribulose-1-phosphate (MTRu-1-P) into 2,3-diketo-5-methylthiopentyl-1-phosphate (DK-MTP-1-P).</text>
</comment>
<evidence type="ECO:0000313" key="8">
    <source>
        <dbReference type="EMBL" id="MCK0536423.1"/>
    </source>
</evidence>
<name>A0ABT0E3N1_9GAMM</name>
<feature type="binding site" evidence="6">
    <location>
        <position position="107"/>
    </location>
    <ligand>
        <name>Zn(2+)</name>
        <dbReference type="ChEBI" id="CHEBI:29105"/>
    </ligand>
</feature>
<evidence type="ECO:0000256" key="1">
    <source>
        <dbReference type="ARBA" id="ARBA00022605"/>
    </source>
</evidence>
<dbReference type="PANTHER" id="PTHR10640:SF7">
    <property type="entry name" value="METHYLTHIORIBULOSE-1-PHOSPHATE DEHYDRATASE"/>
    <property type="match status" value="1"/>
</dbReference>
<dbReference type="InterPro" id="IPR017714">
    <property type="entry name" value="MethylthioRu-1-P_deHdtase_MtnB"/>
</dbReference>
<proteinExistence type="inferred from homology"/>
<dbReference type="PANTHER" id="PTHR10640">
    <property type="entry name" value="METHYLTHIORIBULOSE-1-PHOSPHATE DEHYDRATASE"/>
    <property type="match status" value="1"/>
</dbReference>
<organism evidence="8 9">
    <name type="scientific">Alcanivorax quisquiliarum</name>
    <dbReference type="NCBI Taxonomy" id="2933565"/>
    <lineage>
        <taxon>Bacteria</taxon>
        <taxon>Pseudomonadati</taxon>
        <taxon>Pseudomonadota</taxon>
        <taxon>Gammaproteobacteria</taxon>
        <taxon>Oceanospirillales</taxon>
        <taxon>Alcanivoracaceae</taxon>
        <taxon>Alcanivorax</taxon>
    </lineage>
</organism>
<evidence type="ECO:0000256" key="6">
    <source>
        <dbReference type="HAMAP-Rule" id="MF_01677"/>
    </source>
</evidence>
<evidence type="ECO:0000259" key="7">
    <source>
        <dbReference type="SMART" id="SM01007"/>
    </source>
</evidence>
<evidence type="ECO:0000256" key="4">
    <source>
        <dbReference type="ARBA" id="ARBA00023167"/>
    </source>
</evidence>
<dbReference type="SUPFAM" id="SSF53639">
    <property type="entry name" value="AraD/HMP-PK domain-like"/>
    <property type="match status" value="1"/>
</dbReference>
<keyword evidence="9" id="KW-1185">Reference proteome</keyword>
<comment type="catalytic activity">
    <reaction evidence="6">
        <text>5-(methylsulfanyl)-D-ribulose 1-phosphate = 5-methylsulfanyl-2,3-dioxopentyl phosphate + H2O</text>
        <dbReference type="Rhea" id="RHEA:15549"/>
        <dbReference type="ChEBI" id="CHEBI:15377"/>
        <dbReference type="ChEBI" id="CHEBI:58548"/>
        <dbReference type="ChEBI" id="CHEBI:58828"/>
        <dbReference type="EC" id="4.2.1.109"/>
    </reaction>
</comment>
<dbReference type="RefSeq" id="WP_246947630.1">
    <property type="nucleotide sequence ID" value="NZ_JALKII010000001.1"/>
</dbReference>
<dbReference type="NCBIfam" id="NF006672">
    <property type="entry name" value="PRK09220.1"/>
    <property type="match status" value="1"/>
</dbReference>
<dbReference type="NCBIfam" id="TIGR03328">
    <property type="entry name" value="salvage_mtnB"/>
    <property type="match status" value="1"/>
</dbReference>
<evidence type="ECO:0000256" key="2">
    <source>
        <dbReference type="ARBA" id="ARBA00022723"/>
    </source>
</evidence>
<keyword evidence="4 6" id="KW-0486">Methionine biosynthesis</keyword>
<evidence type="ECO:0000256" key="5">
    <source>
        <dbReference type="ARBA" id="ARBA00023239"/>
    </source>
</evidence>
<gene>
    <name evidence="6" type="primary">mtnB</name>
    <name evidence="8" type="ORF">MU846_01720</name>
</gene>
<reference evidence="8" key="1">
    <citation type="submission" date="2022-04" db="EMBL/GenBank/DDBJ databases">
        <title>Alcanivorax sp. CY1518 draft genome sequence.</title>
        <authorList>
            <person name="Zhao G."/>
            <person name="An M."/>
        </authorList>
    </citation>
    <scope>NUCLEOTIDE SEQUENCE</scope>
    <source>
        <strain evidence="8">CY1518</strain>
    </source>
</reference>
<feature type="binding site" evidence="6">
    <location>
        <position position="109"/>
    </location>
    <ligand>
        <name>Zn(2+)</name>
        <dbReference type="ChEBI" id="CHEBI:29105"/>
    </ligand>
</feature>
<feature type="domain" description="Class II aldolase/adducin N-terminal" evidence="7">
    <location>
        <begin position="22"/>
        <end position="210"/>
    </location>
</feature>
<sequence length="217" mass="24425">MSQPTDSSARPWSPARFREAARQIAATGQRIYHHGWSPATSSNYSMRLNDRYCAVTVSGRDKGQLTETDIMVVDLDNQPASPGKPSAETGLHTQLYRQLPDAGAVLHTHSAASTVLTMHYPHETVWRLQGYELLKAFSGVTTHDWQLDIPVFDNTQDIDLLARHVEQAMADGNISHAYLIRGHGVYTWADTMEACYRQLEALEFLFGVEVQRRQLRS</sequence>
<keyword evidence="3 6" id="KW-0862">Zinc</keyword>
<accession>A0ABT0E3N1</accession>
<keyword evidence="5 6" id="KW-0456">Lyase</keyword>
<dbReference type="InterPro" id="IPR001303">
    <property type="entry name" value="Aldolase_II/adducin_N"/>
</dbReference>
<evidence type="ECO:0000313" key="9">
    <source>
        <dbReference type="Proteomes" id="UP001165524"/>
    </source>
</evidence>
<evidence type="ECO:0000256" key="3">
    <source>
        <dbReference type="ARBA" id="ARBA00022833"/>
    </source>
</evidence>
<dbReference type="HAMAP" id="MF_01677">
    <property type="entry name" value="Salvage_MtnB"/>
    <property type="match status" value="1"/>
</dbReference>
<dbReference type="Proteomes" id="UP001165524">
    <property type="component" value="Unassembled WGS sequence"/>
</dbReference>
<comment type="similarity">
    <text evidence="6">Belongs to the aldolase class II family. MtnB subfamily.</text>
</comment>
<keyword evidence="2 6" id="KW-0479">Metal-binding</keyword>
<comment type="pathway">
    <text evidence="6">Amino-acid biosynthesis; L-methionine biosynthesis via salvage pathway; L-methionine from S-methyl-5-thio-alpha-D-ribose 1-phosphate: step 2/6.</text>
</comment>
<dbReference type="InterPro" id="IPR036409">
    <property type="entry name" value="Aldolase_II/adducin_N_sf"/>
</dbReference>
<dbReference type="GO" id="GO:0046570">
    <property type="term" value="F:methylthioribulose 1-phosphate dehydratase activity"/>
    <property type="evidence" value="ECO:0007669"/>
    <property type="project" value="UniProtKB-EC"/>
</dbReference>
<comment type="caution">
    <text evidence="8">The sequence shown here is derived from an EMBL/GenBank/DDBJ whole genome shotgun (WGS) entry which is preliminary data.</text>
</comment>
<dbReference type="Pfam" id="PF00596">
    <property type="entry name" value="Aldolase_II"/>
    <property type="match status" value="1"/>
</dbReference>